<name>A0AAV5QVL2_9ASCO</name>
<evidence type="ECO:0008006" key="3">
    <source>
        <dbReference type="Google" id="ProtNLM"/>
    </source>
</evidence>
<accession>A0AAV5QVL2</accession>
<reference evidence="1 2" key="1">
    <citation type="journal article" date="2023" name="Elife">
        <title>Identification of key yeast species and microbe-microbe interactions impacting larval growth of Drosophila in the wild.</title>
        <authorList>
            <person name="Mure A."/>
            <person name="Sugiura Y."/>
            <person name="Maeda R."/>
            <person name="Honda K."/>
            <person name="Sakurai N."/>
            <person name="Takahashi Y."/>
            <person name="Watada M."/>
            <person name="Katoh T."/>
            <person name="Gotoh A."/>
            <person name="Gotoh Y."/>
            <person name="Taniguchi I."/>
            <person name="Nakamura K."/>
            <person name="Hayashi T."/>
            <person name="Katayama T."/>
            <person name="Uemura T."/>
            <person name="Hattori Y."/>
        </authorList>
    </citation>
    <scope>NUCLEOTIDE SEQUENCE [LARGE SCALE GENOMIC DNA]</scope>
    <source>
        <strain evidence="1 2">SC-9</strain>
    </source>
</reference>
<dbReference type="RefSeq" id="XP_064855932.1">
    <property type="nucleotide sequence ID" value="XM_064999860.1"/>
</dbReference>
<comment type="caution">
    <text evidence="1">The sequence shown here is derived from an EMBL/GenBank/DDBJ whole genome shotgun (WGS) entry which is preliminary data.</text>
</comment>
<evidence type="ECO:0000313" key="1">
    <source>
        <dbReference type="EMBL" id="GMM38937.1"/>
    </source>
</evidence>
<dbReference type="Proteomes" id="UP001360560">
    <property type="component" value="Unassembled WGS sequence"/>
</dbReference>
<dbReference type="EMBL" id="BTFZ01000020">
    <property type="protein sequence ID" value="GMM38937.1"/>
    <property type="molecule type" value="Genomic_DNA"/>
</dbReference>
<protein>
    <recommendedName>
        <fullName evidence="3">Homing endonuclease LAGLIDADG domain-containing protein</fullName>
    </recommendedName>
</protein>
<gene>
    <name evidence="1" type="ORF">DASC09_062760</name>
</gene>
<keyword evidence="2" id="KW-1185">Reference proteome</keyword>
<proteinExistence type="predicted"/>
<evidence type="ECO:0000313" key="2">
    <source>
        <dbReference type="Proteomes" id="UP001360560"/>
    </source>
</evidence>
<sequence>MSSYLCRIYFRFTKQQIYTLIAQLKITKEVCKELGVRSSPLQAFLCLLARLAAPCRPANINILLGIDIDGIRNDAIKLSKYLFRQFGYLSKVGHYSVSKQRIQDVLKVSRDSQPYIRTLYGFVDETLLLTGVPKNNPTVNYEKSTGLKYQVLADMKGFVLSLEGPASGNTLVLPGVQNC</sequence>
<dbReference type="AlphaFoldDB" id="A0AAV5QVL2"/>
<organism evidence="1 2">
    <name type="scientific">Saccharomycopsis crataegensis</name>
    <dbReference type="NCBI Taxonomy" id="43959"/>
    <lineage>
        <taxon>Eukaryota</taxon>
        <taxon>Fungi</taxon>
        <taxon>Dikarya</taxon>
        <taxon>Ascomycota</taxon>
        <taxon>Saccharomycotina</taxon>
        <taxon>Saccharomycetes</taxon>
        <taxon>Saccharomycopsidaceae</taxon>
        <taxon>Saccharomycopsis</taxon>
    </lineage>
</organism>
<dbReference type="GeneID" id="90076925"/>